<protein>
    <recommendedName>
        <fullName evidence="11">Gustatory receptor</fullName>
    </recommendedName>
</protein>
<dbReference type="InterPro" id="IPR013604">
    <property type="entry name" value="7TM_chemorcpt"/>
</dbReference>
<name>A0A835GIN0_SPOEX</name>
<gene>
    <name evidence="9" type="ORF">HW555_005686</name>
</gene>
<evidence type="ECO:0000256" key="7">
    <source>
        <dbReference type="ARBA" id="ARBA00023224"/>
    </source>
</evidence>
<evidence type="ECO:0000256" key="5">
    <source>
        <dbReference type="ARBA" id="ARBA00023136"/>
    </source>
</evidence>
<reference evidence="9" key="1">
    <citation type="submission" date="2020-08" db="EMBL/GenBank/DDBJ databases">
        <title>Spodoptera exigua strain:BAW_Kor-Di-RS1 Genome sequencing and assembly.</title>
        <authorList>
            <person name="Kim J."/>
            <person name="Nam H.Y."/>
            <person name="Kwon M."/>
            <person name="Choi J.H."/>
            <person name="Cho S.R."/>
            <person name="Kim G.-H."/>
        </authorList>
    </citation>
    <scope>NUCLEOTIDE SEQUENCE</scope>
    <source>
        <strain evidence="9">BAW_Kor-Di-RS1</strain>
        <tissue evidence="9">Whole-body</tissue>
    </source>
</reference>
<accession>A0A835GIN0</accession>
<comment type="caution">
    <text evidence="9">The sequence shown here is derived from an EMBL/GenBank/DDBJ whole genome shotgun (WGS) entry which is preliminary data.</text>
</comment>
<evidence type="ECO:0000256" key="3">
    <source>
        <dbReference type="ARBA" id="ARBA00022692"/>
    </source>
</evidence>
<dbReference type="GO" id="GO:0007165">
    <property type="term" value="P:signal transduction"/>
    <property type="evidence" value="ECO:0007669"/>
    <property type="project" value="UniProtKB-KW"/>
</dbReference>
<evidence type="ECO:0000256" key="1">
    <source>
        <dbReference type="ARBA" id="ARBA00004651"/>
    </source>
</evidence>
<dbReference type="Pfam" id="PF08395">
    <property type="entry name" value="7tm_7"/>
    <property type="match status" value="1"/>
</dbReference>
<keyword evidence="10" id="KW-1185">Reference proteome</keyword>
<evidence type="ECO:0000313" key="10">
    <source>
        <dbReference type="Proteomes" id="UP000648187"/>
    </source>
</evidence>
<keyword evidence="3 8" id="KW-0812">Transmembrane</keyword>
<evidence type="ECO:0000256" key="6">
    <source>
        <dbReference type="ARBA" id="ARBA00023170"/>
    </source>
</evidence>
<dbReference type="PANTHER" id="PTHR21143">
    <property type="entry name" value="INVERTEBRATE GUSTATORY RECEPTOR"/>
    <property type="match status" value="1"/>
</dbReference>
<proteinExistence type="predicted"/>
<dbReference type="GO" id="GO:0030424">
    <property type="term" value="C:axon"/>
    <property type="evidence" value="ECO:0007669"/>
    <property type="project" value="TreeGrafter"/>
</dbReference>
<feature type="transmembrane region" description="Helical" evidence="8">
    <location>
        <begin position="27"/>
        <end position="44"/>
    </location>
</feature>
<dbReference type="GO" id="GO:0050909">
    <property type="term" value="P:sensory perception of taste"/>
    <property type="evidence" value="ECO:0007669"/>
    <property type="project" value="InterPro"/>
</dbReference>
<evidence type="ECO:0000256" key="8">
    <source>
        <dbReference type="SAM" id="Phobius"/>
    </source>
</evidence>
<dbReference type="GO" id="GO:0008049">
    <property type="term" value="P:male courtship behavior"/>
    <property type="evidence" value="ECO:0007669"/>
    <property type="project" value="TreeGrafter"/>
</dbReference>
<evidence type="ECO:0008006" key="11">
    <source>
        <dbReference type="Google" id="ProtNLM"/>
    </source>
</evidence>
<keyword evidence="2" id="KW-1003">Cell membrane</keyword>
<dbReference type="EMBL" id="JACKWZ010000076">
    <property type="protein sequence ID" value="KAF9417175.1"/>
    <property type="molecule type" value="Genomic_DNA"/>
</dbReference>
<sequence>VRLSNQKSAEMMYESILYNYNFNISDFRYLFQYFVLYSILFVICEQLRTITRSIDRELSPPRDMRENVEQAGDLSSETVSHDKINKWVKAYENINDTSNLCNAMFSIQLTVMILIVTVYYIILMYSIALISVEGSQTMPTSMFAHLFSMAIFLTALFVISRAGQNVQNSSLQLRQKLCELCVYTLDNEECYKLAKDLLRCVRTRPVRIHVFGTLDVDMSMLPSIVAFFTTYTVIALQFNNVL</sequence>
<dbReference type="GO" id="GO:0007635">
    <property type="term" value="P:chemosensory behavior"/>
    <property type="evidence" value="ECO:0007669"/>
    <property type="project" value="TreeGrafter"/>
</dbReference>
<keyword evidence="7" id="KW-0807">Transducer</keyword>
<dbReference type="GO" id="GO:0030425">
    <property type="term" value="C:dendrite"/>
    <property type="evidence" value="ECO:0007669"/>
    <property type="project" value="TreeGrafter"/>
</dbReference>
<comment type="subcellular location">
    <subcellularLocation>
        <location evidence="1">Cell membrane</location>
        <topology evidence="1">Multi-pass membrane protein</topology>
    </subcellularLocation>
</comment>
<evidence type="ECO:0000313" key="9">
    <source>
        <dbReference type="EMBL" id="KAF9417175.1"/>
    </source>
</evidence>
<dbReference type="Proteomes" id="UP000648187">
    <property type="component" value="Unassembled WGS sequence"/>
</dbReference>
<evidence type="ECO:0000256" key="2">
    <source>
        <dbReference type="ARBA" id="ARBA00022475"/>
    </source>
</evidence>
<dbReference type="AlphaFoldDB" id="A0A835GIN0"/>
<keyword evidence="6" id="KW-0675">Receptor</keyword>
<feature type="non-terminal residue" evidence="9">
    <location>
        <position position="1"/>
    </location>
</feature>
<feature type="transmembrane region" description="Helical" evidence="8">
    <location>
        <begin position="109"/>
        <end position="130"/>
    </location>
</feature>
<dbReference type="GO" id="GO:0043025">
    <property type="term" value="C:neuronal cell body"/>
    <property type="evidence" value="ECO:0007669"/>
    <property type="project" value="TreeGrafter"/>
</dbReference>
<feature type="transmembrane region" description="Helical" evidence="8">
    <location>
        <begin position="142"/>
        <end position="159"/>
    </location>
</feature>
<keyword evidence="5 8" id="KW-0472">Membrane</keyword>
<organism evidence="9 10">
    <name type="scientific">Spodoptera exigua</name>
    <name type="common">Beet armyworm</name>
    <name type="synonym">Noctua fulgens</name>
    <dbReference type="NCBI Taxonomy" id="7107"/>
    <lineage>
        <taxon>Eukaryota</taxon>
        <taxon>Metazoa</taxon>
        <taxon>Ecdysozoa</taxon>
        <taxon>Arthropoda</taxon>
        <taxon>Hexapoda</taxon>
        <taxon>Insecta</taxon>
        <taxon>Pterygota</taxon>
        <taxon>Neoptera</taxon>
        <taxon>Endopterygota</taxon>
        <taxon>Lepidoptera</taxon>
        <taxon>Glossata</taxon>
        <taxon>Ditrysia</taxon>
        <taxon>Noctuoidea</taxon>
        <taxon>Noctuidae</taxon>
        <taxon>Amphipyrinae</taxon>
        <taxon>Spodoptera</taxon>
    </lineage>
</organism>
<keyword evidence="4 8" id="KW-1133">Transmembrane helix</keyword>
<dbReference type="GO" id="GO:0005886">
    <property type="term" value="C:plasma membrane"/>
    <property type="evidence" value="ECO:0007669"/>
    <property type="project" value="UniProtKB-SubCell"/>
</dbReference>
<dbReference type="PANTHER" id="PTHR21143:SF104">
    <property type="entry name" value="GUSTATORY RECEPTOR 8A-RELATED"/>
    <property type="match status" value="1"/>
</dbReference>
<evidence type="ECO:0000256" key="4">
    <source>
        <dbReference type="ARBA" id="ARBA00022989"/>
    </source>
</evidence>